<feature type="non-terminal residue" evidence="2">
    <location>
        <position position="1"/>
    </location>
</feature>
<proteinExistence type="predicted"/>
<protein>
    <submittedName>
        <fullName evidence="2">Uncharacterized protein</fullName>
    </submittedName>
</protein>
<feature type="region of interest" description="Disordered" evidence="1">
    <location>
        <begin position="40"/>
        <end position="81"/>
    </location>
</feature>
<accession>A0A0B7C1V4</accession>
<reference evidence="2" key="1">
    <citation type="submission" date="2014-12" db="EMBL/GenBank/DDBJ databases">
        <title>Insight into the proteome of Arion vulgaris.</title>
        <authorList>
            <person name="Aradska J."/>
            <person name="Bulat T."/>
            <person name="Smidak R."/>
            <person name="Sarate P."/>
            <person name="Gangsoo J."/>
            <person name="Sialana F."/>
            <person name="Bilban M."/>
            <person name="Lubec G."/>
        </authorList>
    </citation>
    <scope>NUCLEOTIDE SEQUENCE</scope>
    <source>
        <tissue evidence="2">Skin</tissue>
    </source>
</reference>
<sequence>INHNNRFSSKDKCTYSNSGINTLATNDVSFICDEIYANSSDLDSDRRSSNSSCSSVSESSSGHGNEWIIPKENNADMVVLG</sequence>
<organism evidence="2">
    <name type="scientific">Arion vulgaris</name>
    <dbReference type="NCBI Taxonomy" id="1028688"/>
    <lineage>
        <taxon>Eukaryota</taxon>
        <taxon>Metazoa</taxon>
        <taxon>Spiralia</taxon>
        <taxon>Lophotrochozoa</taxon>
        <taxon>Mollusca</taxon>
        <taxon>Gastropoda</taxon>
        <taxon>Heterobranchia</taxon>
        <taxon>Euthyneura</taxon>
        <taxon>Panpulmonata</taxon>
        <taxon>Eupulmonata</taxon>
        <taxon>Stylommatophora</taxon>
        <taxon>Helicina</taxon>
        <taxon>Arionoidea</taxon>
        <taxon>Arionidae</taxon>
        <taxon>Arion</taxon>
    </lineage>
</organism>
<evidence type="ECO:0000313" key="2">
    <source>
        <dbReference type="EMBL" id="CEK99198.1"/>
    </source>
</evidence>
<feature type="compositionally biased region" description="Low complexity" evidence="1">
    <location>
        <begin position="49"/>
        <end position="61"/>
    </location>
</feature>
<dbReference type="EMBL" id="HACG01052327">
    <property type="protein sequence ID" value="CEK99198.1"/>
    <property type="molecule type" value="Transcribed_RNA"/>
</dbReference>
<dbReference type="AlphaFoldDB" id="A0A0B7C1V4"/>
<evidence type="ECO:0000256" key="1">
    <source>
        <dbReference type="SAM" id="MobiDB-lite"/>
    </source>
</evidence>
<name>A0A0B7C1V4_9EUPU</name>
<gene>
    <name evidence="2" type="primary">ORF220675</name>
</gene>
<feature type="non-terminal residue" evidence="2">
    <location>
        <position position="81"/>
    </location>
</feature>